<evidence type="ECO:0000256" key="5">
    <source>
        <dbReference type="ARBA" id="ARBA00023136"/>
    </source>
</evidence>
<dbReference type="Gene3D" id="1.20.1250.20">
    <property type="entry name" value="MFS general substrate transporter like domains"/>
    <property type="match status" value="1"/>
</dbReference>
<accession>A0A8T2N6P3</accession>
<dbReference type="EMBL" id="JAFBMS010000130">
    <property type="protein sequence ID" value="KAG9335060.1"/>
    <property type="molecule type" value="Genomic_DNA"/>
</dbReference>
<dbReference type="OrthoDB" id="4139357at2759"/>
<keyword evidence="8" id="KW-1185">Reference proteome</keyword>
<comment type="subcellular location">
    <subcellularLocation>
        <location evidence="1">Membrane</location>
        <topology evidence="1">Multi-pass membrane protein</topology>
    </subcellularLocation>
</comment>
<feature type="transmembrane region" description="Helical" evidence="6">
    <location>
        <begin position="261"/>
        <end position="281"/>
    </location>
</feature>
<evidence type="ECO:0000256" key="3">
    <source>
        <dbReference type="ARBA" id="ARBA00022692"/>
    </source>
</evidence>
<reference evidence="7" key="1">
    <citation type="thesis" date="2021" institute="BYU ScholarsArchive" country="Provo, UT, USA">
        <title>Applications of and Algorithms for Genome Assembly and Genomic Analyses with an Emphasis on Marine Teleosts.</title>
        <authorList>
            <person name="Pickett B.D."/>
        </authorList>
    </citation>
    <scope>NUCLEOTIDE SEQUENCE</scope>
    <source>
        <strain evidence="7">HI-2016</strain>
    </source>
</reference>
<feature type="transmembrane region" description="Helical" evidence="6">
    <location>
        <begin position="293"/>
        <end position="313"/>
    </location>
</feature>
<evidence type="ECO:0000313" key="7">
    <source>
        <dbReference type="EMBL" id="KAG9335060.1"/>
    </source>
</evidence>
<name>A0A8T2N6P3_9TELE</name>
<keyword evidence="5 6" id="KW-0472">Membrane</keyword>
<keyword evidence="3 6" id="KW-0812">Transmembrane</keyword>
<dbReference type="PANTHER" id="PTHR23511">
    <property type="entry name" value="SYNAPTIC VESICLE GLYCOPROTEIN 2"/>
    <property type="match status" value="1"/>
</dbReference>
<evidence type="ECO:0000256" key="2">
    <source>
        <dbReference type="ARBA" id="ARBA00022448"/>
    </source>
</evidence>
<feature type="transmembrane region" description="Helical" evidence="6">
    <location>
        <begin position="186"/>
        <end position="204"/>
    </location>
</feature>
<dbReference type="AlphaFoldDB" id="A0A8T2N6P3"/>
<proteinExistence type="predicted"/>
<dbReference type="PANTHER" id="PTHR23511:SF5">
    <property type="entry name" value="MAJOR FACILITATOR-TYPE TRANSPORTER HXNZ-RELATED"/>
    <property type="match status" value="1"/>
</dbReference>
<dbReference type="InterPro" id="IPR036259">
    <property type="entry name" value="MFS_trans_sf"/>
</dbReference>
<evidence type="ECO:0000256" key="1">
    <source>
        <dbReference type="ARBA" id="ARBA00004141"/>
    </source>
</evidence>
<gene>
    <name evidence="7" type="ORF">JZ751_005735</name>
</gene>
<protein>
    <submittedName>
        <fullName evidence="7">Uncharacterized protein</fullName>
    </submittedName>
</protein>
<sequence length="320" mass="35110">MGTVFEVLLAILVMPSLGWRWLLGFSTVPFLIFVLFCYVSMATLGHSPPCPSALHPGGCAAGVAEAAAYSALTQKCEPVSAWLPESARYDVLSGHPERALATFSRIATDNNVAMPAGTITAARQEHRGRFRDLFSPEYWRTTVMLWFIWQLYALRNAPPVRVLHSVFPFCLFDSTTSDSTVKSHRFLYLALFSTAFSYFGLVLLTSELLRSADLCGVSSGGMTESSCSLQCKRLTSEDYKDMLWTTLAEFPGSAPLVTHTLIPVGPANVPLLMAGLVVTVLAIDRIGRKKTMVICFLIFSTCILPLYTCINSIEQLCPLA</sequence>
<feature type="transmembrane region" description="Helical" evidence="6">
    <location>
        <begin position="20"/>
        <end position="39"/>
    </location>
</feature>
<organism evidence="7 8">
    <name type="scientific">Albula glossodonta</name>
    <name type="common">roundjaw bonefish</name>
    <dbReference type="NCBI Taxonomy" id="121402"/>
    <lineage>
        <taxon>Eukaryota</taxon>
        <taxon>Metazoa</taxon>
        <taxon>Chordata</taxon>
        <taxon>Craniata</taxon>
        <taxon>Vertebrata</taxon>
        <taxon>Euteleostomi</taxon>
        <taxon>Actinopterygii</taxon>
        <taxon>Neopterygii</taxon>
        <taxon>Teleostei</taxon>
        <taxon>Albuliformes</taxon>
        <taxon>Albulidae</taxon>
        <taxon>Albula</taxon>
    </lineage>
</organism>
<keyword evidence="4 6" id="KW-1133">Transmembrane helix</keyword>
<dbReference type="Proteomes" id="UP000824540">
    <property type="component" value="Unassembled WGS sequence"/>
</dbReference>
<comment type="caution">
    <text evidence="7">The sequence shown here is derived from an EMBL/GenBank/DDBJ whole genome shotgun (WGS) entry which is preliminary data.</text>
</comment>
<keyword evidence="2" id="KW-0813">Transport</keyword>
<evidence type="ECO:0000256" key="4">
    <source>
        <dbReference type="ARBA" id="ARBA00022989"/>
    </source>
</evidence>
<evidence type="ECO:0000313" key="8">
    <source>
        <dbReference type="Proteomes" id="UP000824540"/>
    </source>
</evidence>
<evidence type="ECO:0000256" key="6">
    <source>
        <dbReference type="SAM" id="Phobius"/>
    </source>
</evidence>
<dbReference type="GO" id="GO:0016020">
    <property type="term" value="C:membrane"/>
    <property type="evidence" value="ECO:0007669"/>
    <property type="project" value="UniProtKB-SubCell"/>
</dbReference>